<dbReference type="Pfam" id="PF00328">
    <property type="entry name" value="His_Phos_2"/>
    <property type="match status" value="2"/>
</dbReference>
<dbReference type="VEuPathDB" id="AmoebaDB:NAEGRDRAFT_81018"/>
<dbReference type="InParanoid" id="D2VRX5"/>
<dbReference type="OMA" id="RSRRTEF"/>
<comment type="similarity">
    <text evidence="1">Belongs to the histidine acid phosphatase family.</text>
</comment>
<dbReference type="InterPro" id="IPR050645">
    <property type="entry name" value="Histidine_acid_phosphatase"/>
</dbReference>
<proteinExistence type="inferred from homology"/>
<dbReference type="Proteomes" id="UP000006671">
    <property type="component" value="Unassembled WGS sequence"/>
</dbReference>
<dbReference type="CDD" id="cd07061">
    <property type="entry name" value="HP_HAP_like"/>
    <property type="match status" value="1"/>
</dbReference>
<gene>
    <name evidence="3" type="ORF">NAEGRDRAFT_81018</name>
</gene>
<organism evidence="4">
    <name type="scientific">Naegleria gruberi</name>
    <name type="common">Amoeba</name>
    <dbReference type="NCBI Taxonomy" id="5762"/>
    <lineage>
        <taxon>Eukaryota</taxon>
        <taxon>Discoba</taxon>
        <taxon>Heterolobosea</taxon>
        <taxon>Tetramitia</taxon>
        <taxon>Eutetramitia</taxon>
        <taxon>Vahlkampfiidae</taxon>
        <taxon>Naegleria</taxon>
    </lineage>
</organism>
<dbReference type="InterPro" id="IPR029033">
    <property type="entry name" value="His_PPase_superfam"/>
</dbReference>
<dbReference type="InterPro" id="IPR033379">
    <property type="entry name" value="Acid_Pase_AS"/>
</dbReference>
<keyword evidence="4" id="KW-1185">Reference proteome</keyword>
<reference evidence="3 4" key="1">
    <citation type="journal article" date="2010" name="Cell">
        <title>The genome of Naegleria gruberi illuminates early eukaryotic versatility.</title>
        <authorList>
            <person name="Fritz-Laylin L.K."/>
            <person name="Prochnik S.E."/>
            <person name="Ginger M.L."/>
            <person name="Dacks J.B."/>
            <person name="Carpenter M.L."/>
            <person name="Field M.C."/>
            <person name="Kuo A."/>
            <person name="Paredez A."/>
            <person name="Chapman J."/>
            <person name="Pham J."/>
            <person name="Shu S."/>
            <person name="Neupane R."/>
            <person name="Cipriano M."/>
            <person name="Mancuso J."/>
            <person name="Tu H."/>
            <person name="Salamov A."/>
            <person name="Lindquist E."/>
            <person name="Shapiro H."/>
            <person name="Lucas S."/>
            <person name="Grigoriev I.V."/>
            <person name="Cande W.Z."/>
            <person name="Fulton C."/>
            <person name="Rokhsar D.S."/>
            <person name="Dawson S.C."/>
        </authorList>
    </citation>
    <scope>NUCLEOTIDE SEQUENCE [LARGE SCALE GENOMIC DNA]</scope>
    <source>
        <strain evidence="3 4">NEG-M</strain>
    </source>
</reference>
<dbReference type="PROSITE" id="PS00616">
    <property type="entry name" value="HIS_ACID_PHOSPHAT_1"/>
    <property type="match status" value="1"/>
</dbReference>
<evidence type="ECO:0000313" key="4">
    <source>
        <dbReference type="Proteomes" id="UP000006671"/>
    </source>
</evidence>
<dbReference type="AlphaFoldDB" id="D2VRX5"/>
<dbReference type="KEGG" id="ngr:NAEGRDRAFT_81018"/>
<evidence type="ECO:0000313" key="3">
    <source>
        <dbReference type="EMBL" id="EFC40539.1"/>
    </source>
</evidence>
<protein>
    <submittedName>
        <fullName evidence="3">Acid phosphatase A domain-containing protein</fullName>
    </submittedName>
</protein>
<keyword evidence="2" id="KW-0378">Hydrolase</keyword>
<dbReference type="GO" id="GO:0016791">
    <property type="term" value="F:phosphatase activity"/>
    <property type="evidence" value="ECO:0007669"/>
    <property type="project" value="TreeGrafter"/>
</dbReference>
<accession>D2VRX5</accession>
<evidence type="ECO:0000256" key="1">
    <source>
        <dbReference type="ARBA" id="ARBA00005375"/>
    </source>
</evidence>
<dbReference type="PROSITE" id="PS00778">
    <property type="entry name" value="HIS_ACID_PHOSPHAT_2"/>
    <property type="match status" value="1"/>
</dbReference>
<evidence type="ECO:0000256" key="2">
    <source>
        <dbReference type="ARBA" id="ARBA00022801"/>
    </source>
</evidence>
<sequence>MHRHYFKTILGTTTTLLAGSLGYFAKNSEHDNNNEENNSMRNMMNVNHSFMIQAEDVQEHYFPFRSESEDLELIKVQIINRHGARTPINSLPNYIDSTPWKCLPFESISGLDYGKFNTIFEKDGLDLLGNCMKGQLTEAGAIQMFKVGEHLREVYFKKLFAIDGDKVMDYKDIINSMYVRSSDIRSRRTEFSLMYLLQGFLGSNQAYYPTIHMYEEARETLYGHFKVCAKLGGIISQRIKKLNEDGEHDAGLQDIKARLLDLFYANEKNIVEEQPQSQPPHEKGLLESKQIRQVRDFPQWESLNNAFAGMLFHGHSLPKGITEADYDYINKRVGASGFVLFGGMDLLRMNNGMLVKELVDSMKKSIDTSKDLDRRRLEIYLGHDTTLIPLLVTLNLYDGVWPPFASTLVFELYVNKLKRGQHFVKIVFNDKIMHFDAKDSIIQDAKSGLVPFEEFERILKPYMVNYKEWKELCKVNK</sequence>
<dbReference type="GeneID" id="8851039"/>
<dbReference type="PANTHER" id="PTHR11567">
    <property type="entry name" value="ACID PHOSPHATASE-RELATED"/>
    <property type="match status" value="1"/>
</dbReference>
<dbReference type="SUPFAM" id="SSF53254">
    <property type="entry name" value="Phosphoglycerate mutase-like"/>
    <property type="match status" value="1"/>
</dbReference>
<dbReference type="EMBL" id="GG738892">
    <property type="protein sequence ID" value="EFC40539.1"/>
    <property type="molecule type" value="Genomic_DNA"/>
</dbReference>
<dbReference type="InterPro" id="IPR000560">
    <property type="entry name" value="His_Pase_clade-2"/>
</dbReference>
<dbReference type="eggNOG" id="KOG3720">
    <property type="taxonomic scope" value="Eukaryota"/>
</dbReference>
<dbReference type="OrthoDB" id="10257284at2759"/>
<dbReference type="FunCoup" id="D2VRX5">
    <property type="interactions" value="22"/>
</dbReference>
<dbReference type="PANTHER" id="PTHR11567:SF110">
    <property type="entry name" value="2-PHOSPHOXYLOSE PHOSPHATASE 1"/>
    <property type="match status" value="1"/>
</dbReference>
<name>D2VRX5_NAEGR</name>
<dbReference type="RefSeq" id="XP_002673283.1">
    <property type="nucleotide sequence ID" value="XM_002673237.1"/>
</dbReference>
<dbReference type="Gene3D" id="3.40.50.1240">
    <property type="entry name" value="Phosphoglycerate mutase-like"/>
    <property type="match status" value="1"/>
</dbReference>